<feature type="domain" description="UCH catalytic" evidence="9">
    <location>
        <begin position="22"/>
        <end position="134"/>
    </location>
</feature>
<keyword evidence="6" id="KW-0788">Thiol protease</keyword>
<evidence type="ECO:0000256" key="6">
    <source>
        <dbReference type="ARBA" id="ARBA00022807"/>
    </source>
</evidence>
<name>U6JSA8_9EIME</name>
<dbReference type="GO" id="GO:0004843">
    <property type="term" value="F:cysteine-type deubiquitinase activity"/>
    <property type="evidence" value="ECO:0007669"/>
    <property type="project" value="UniProtKB-EC"/>
</dbReference>
<dbReference type="SUPFAM" id="SSF54001">
    <property type="entry name" value="Cysteine proteinases"/>
    <property type="match status" value="1"/>
</dbReference>
<keyword evidence="5 10" id="KW-0378">Hydrolase</keyword>
<dbReference type="InterPro" id="IPR001578">
    <property type="entry name" value="Peptidase_C12_UCH"/>
</dbReference>
<dbReference type="GeneID" id="25377636"/>
<protein>
    <recommendedName>
        <fullName evidence="2">ubiquitinyl hydrolase 1</fullName>
        <ecNumber evidence="2">3.4.19.12</ecNumber>
    </recommendedName>
</protein>
<dbReference type="InterPro" id="IPR036959">
    <property type="entry name" value="Peptidase_C12_UCH_sf"/>
</dbReference>
<dbReference type="VEuPathDB" id="ToxoDB:EMH_0027750"/>
<comment type="caution">
    <text evidence="7">Lacks conserved residue(s) required for the propagation of feature annotation.</text>
</comment>
<reference evidence="10" key="1">
    <citation type="submission" date="2013-10" db="EMBL/GenBank/DDBJ databases">
        <title>Genomic analysis of the causative agents of coccidiosis in chickens.</title>
        <authorList>
            <person name="Reid A.J."/>
            <person name="Blake D."/>
            <person name="Billington K."/>
            <person name="Browne H."/>
            <person name="Dunn M."/>
            <person name="Hung S."/>
            <person name="Kawahara F."/>
            <person name="Miranda-Saavedra D."/>
            <person name="Mourier T."/>
            <person name="Nagra H."/>
            <person name="Otto T.D."/>
            <person name="Rawlings N."/>
            <person name="Sanchez A."/>
            <person name="Sanders M."/>
            <person name="Subramaniam C."/>
            <person name="Tay Y."/>
            <person name="Dear P."/>
            <person name="Doerig C."/>
            <person name="Gruber A."/>
            <person name="Parkinson J."/>
            <person name="Shirley M."/>
            <person name="Wan K.L."/>
            <person name="Berriman M."/>
            <person name="Tomley F."/>
            <person name="Pain A."/>
        </authorList>
    </citation>
    <scope>NUCLEOTIDE SEQUENCE [LARGE SCALE GENOMIC DNA]</scope>
    <source>
        <strain evidence="10">Houghton</strain>
    </source>
</reference>
<evidence type="ECO:0000256" key="4">
    <source>
        <dbReference type="ARBA" id="ARBA00022786"/>
    </source>
</evidence>
<feature type="compositionally biased region" description="Gly residues" evidence="8">
    <location>
        <begin position="52"/>
        <end position="61"/>
    </location>
</feature>
<dbReference type="Pfam" id="PF01088">
    <property type="entry name" value="Peptidase_C12"/>
    <property type="match status" value="1"/>
</dbReference>
<reference evidence="10" key="2">
    <citation type="submission" date="2013-10" db="EMBL/GenBank/DDBJ databases">
        <authorList>
            <person name="Aslett M."/>
        </authorList>
    </citation>
    <scope>NUCLEOTIDE SEQUENCE [LARGE SCALE GENOMIC DNA]</scope>
    <source>
        <strain evidence="10">Houghton</strain>
    </source>
</reference>
<evidence type="ECO:0000256" key="3">
    <source>
        <dbReference type="ARBA" id="ARBA00022670"/>
    </source>
</evidence>
<evidence type="ECO:0000313" key="11">
    <source>
        <dbReference type="Proteomes" id="UP000030744"/>
    </source>
</evidence>
<dbReference type="EC" id="3.4.19.12" evidence="2"/>
<evidence type="ECO:0000259" key="9">
    <source>
        <dbReference type="PROSITE" id="PS52048"/>
    </source>
</evidence>
<dbReference type="Proteomes" id="UP000030744">
    <property type="component" value="Unassembled WGS sequence"/>
</dbReference>
<dbReference type="Gene3D" id="3.40.532.10">
    <property type="entry name" value="Peptidase C12, ubiquitin carboxyl-terminal hydrolase"/>
    <property type="match status" value="1"/>
</dbReference>
<accession>U6JSA8</accession>
<comment type="similarity">
    <text evidence="7">Belongs to the peptidase C12 family.</text>
</comment>
<feature type="region of interest" description="Disordered" evidence="8">
    <location>
        <begin position="1"/>
        <end position="63"/>
    </location>
</feature>
<dbReference type="RefSeq" id="XP_013349525.1">
    <property type="nucleotide sequence ID" value="XM_013494071.1"/>
</dbReference>
<evidence type="ECO:0000256" key="2">
    <source>
        <dbReference type="ARBA" id="ARBA00012759"/>
    </source>
</evidence>
<gene>
    <name evidence="10" type="ORF">EMH_0027750</name>
</gene>
<proteinExistence type="inferred from homology"/>
<dbReference type="EMBL" id="HG678557">
    <property type="protein sequence ID" value="CDJ26947.1"/>
    <property type="molecule type" value="Genomic_DNA"/>
</dbReference>
<feature type="compositionally biased region" description="Low complexity" evidence="8">
    <location>
        <begin position="1"/>
        <end position="22"/>
    </location>
</feature>
<evidence type="ECO:0000256" key="8">
    <source>
        <dbReference type="SAM" id="MobiDB-lite"/>
    </source>
</evidence>
<evidence type="ECO:0000256" key="1">
    <source>
        <dbReference type="ARBA" id="ARBA00000707"/>
    </source>
</evidence>
<organism evidence="10 11">
    <name type="scientific">Eimeria mitis</name>
    <dbReference type="NCBI Taxonomy" id="44415"/>
    <lineage>
        <taxon>Eukaryota</taxon>
        <taxon>Sar</taxon>
        <taxon>Alveolata</taxon>
        <taxon>Apicomplexa</taxon>
        <taxon>Conoidasida</taxon>
        <taxon>Coccidia</taxon>
        <taxon>Eucoccidiorida</taxon>
        <taxon>Eimeriorina</taxon>
        <taxon>Eimeriidae</taxon>
        <taxon>Eimeria</taxon>
    </lineage>
</organism>
<comment type="catalytic activity">
    <reaction evidence="1">
        <text>Thiol-dependent hydrolysis of ester, thioester, amide, peptide and isopeptide bonds formed by the C-terminal Gly of ubiquitin (a 76-residue protein attached to proteins as an intracellular targeting signal).</text>
        <dbReference type="EC" id="3.4.19.12"/>
    </reaction>
</comment>
<keyword evidence="4" id="KW-0833">Ubl conjugation pathway</keyword>
<dbReference type="InterPro" id="IPR038765">
    <property type="entry name" value="Papain-like_cys_pep_sf"/>
</dbReference>
<evidence type="ECO:0000313" key="10">
    <source>
        <dbReference type="EMBL" id="CDJ26947.1"/>
    </source>
</evidence>
<evidence type="ECO:0000256" key="5">
    <source>
        <dbReference type="ARBA" id="ARBA00022801"/>
    </source>
</evidence>
<sequence>MPQQQEQQQQQQQQQEQQQEQQWLPLEGTPEVLEPYLFALGGPREVSSEGAPQGGPQGGPLGAPLLQIEDVLSLEPWALDMLECTDTAALLLLFPLTANDEEERQQQPLQQQQEEYDGELMKTVWFVKQVRRGV</sequence>
<dbReference type="AlphaFoldDB" id="U6JSA8"/>
<keyword evidence="11" id="KW-1185">Reference proteome</keyword>
<evidence type="ECO:0000256" key="7">
    <source>
        <dbReference type="PROSITE-ProRule" id="PRU01393"/>
    </source>
</evidence>
<dbReference type="GO" id="GO:0006511">
    <property type="term" value="P:ubiquitin-dependent protein catabolic process"/>
    <property type="evidence" value="ECO:0007669"/>
    <property type="project" value="InterPro"/>
</dbReference>
<keyword evidence="3" id="KW-0645">Protease</keyword>
<dbReference type="PROSITE" id="PS52048">
    <property type="entry name" value="UCH_DOMAIN"/>
    <property type="match status" value="1"/>
</dbReference>